<dbReference type="AlphaFoldDB" id="A0AA39ZI99"/>
<accession>A0AA39ZI99</accession>
<proteinExistence type="predicted"/>
<dbReference type="EMBL" id="JAULSY010000021">
    <property type="protein sequence ID" value="KAK0671469.1"/>
    <property type="molecule type" value="Genomic_DNA"/>
</dbReference>
<dbReference type="Proteomes" id="UP001174997">
    <property type="component" value="Unassembled WGS sequence"/>
</dbReference>
<evidence type="ECO:0000313" key="3">
    <source>
        <dbReference type="Proteomes" id="UP001174997"/>
    </source>
</evidence>
<sequence>MVKPPSTDLLNKGYELYSSKAVSEARDAVAESARSIYNWATNTTPSPIEAPPNRTQKGKWLQNLFTWKEDDEDVPSLESMAYPQDTPAPSRQTGKSSSGYQAVRVLLLSWEDQSPPAITRTNVMRKLENLFRDRYHFVVYSYRFQQPTNPAETIEGAFFSWLMANNLLLSLASENEKDLLITVYDGNTGTDSNNEHRLYSSHLPTQNFLPWSRLQTRLLQAPFDTLQVFNWTYHPPQETIPRPKGTNLALAASESPFGASQEFSKNDNWQLLFLLAFYKALHTAAAAAAGDRPLSLNSILERIEVAHQQMNLEEVDAPKILRLPSGSGGDENKSISISPLAGTDEDDWVVLSQHDYWSHRPGGGR</sequence>
<reference evidence="2" key="1">
    <citation type="submission" date="2023-06" db="EMBL/GenBank/DDBJ databases">
        <title>Genome-scale phylogeny and comparative genomics of the fungal order Sordariales.</title>
        <authorList>
            <consortium name="Lawrence Berkeley National Laboratory"/>
            <person name="Hensen N."/>
            <person name="Bonometti L."/>
            <person name="Westerberg I."/>
            <person name="Brannstrom I.O."/>
            <person name="Guillou S."/>
            <person name="Cros-Aarteil S."/>
            <person name="Calhoun S."/>
            <person name="Haridas S."/>
            <person name="Kuo A."/>
            <person name="Mondo S."/>
            <person name="Pangilinan J."/>
            <person name="Riley R."/>
            <person name="Labutti K."/>
            <person name="Andreopoulos B."/>
            <person name="Lipzen A."/>
            <person name="Chen C."/>
            <person name="Yanf M."/>
            <person name="Daum C."/>
            <person name="Ng V."/>
            <person name="Clum A."/>
            <person name="Steindorff A."/>
            <person name="Ohm R."/>
            <person name="Martin F."/>
            <person name="Silar P."/>
            <person name="Natvig D."/>
            <person name="Lalanne C."/>
            <person name="Gautier V."/>
            <person name="Ament-Velasquez S.L."/>
            <person name="Kruys A."/>
            <person name="Hutchinson M.I."/>
            <person name="Powell A.J."/>
            <person name="Barry K."/>
            <person name="Miller A.N."/>
            <person name="Grigoriev I.V."/>
            <person name="Debuchy R."/>
            <person name="Gladieux P."/>
            <person name="Thoren M.H."/>
            <person name="Johannesson H."/>
        </authorList>
    </citation>
    <scope>NUCLEOTIDE SEQUENCE</scope>
    <source>
        <strain evidence="2">CBS 307.81</strain>
    </source>
</reference>
<comment type="caution">
    <text evidence="2">The sequence shown here is derived from an EMBL/GenBank/DDBJ whole genome shotgun (WGS) entry which is preliminary data.</text>
</comment>
<name>A0AA39ZI99_9PEZI</name>
<gene>
    <name evidence="2" type="ORF">QBC41DRAFT_386082</name>
</gene>
<keyword evidence="3" id="KW-1185">Reference proteome</keyword>
<protein>
    <submittedName>
        <fullName evidence="2">Uncharacterized protein</fullName>
    </submittedName>
</protein>
<evidence type="ECO:0000313" key="2">
    <source>
        <dbReference type="EMBL" id="KAK0671469.1"/>
    </source>
</evidence>
<evidence type="ECO:0000256" key="1">
    <source>
        <dbReference type="SAM" id="MobiDB-lite"/>
    </source>
</evidence>
<feature type="region of interest" description="Disordered" evidence="1">
    <location>
        <begin position="76"/>
        <end position="97"/>
    </location>
</feature>
<organism evidence="2 3">
    <name type="scientific">Cercophora samala</name>
    <dbReference type="NCBI Taxonomy" id="330535"/>
    <lineage>
        <taxon>Eukaryota</taxon>
        <taxon>Fungi</taxon>
        <taxon>Dikarya</taxon>
        <taxon>Ascomycota</taxon>
        <taxon>Pezizomycotina</taxon>
        <taxon>Sordariomycetes</taxon>
        <taxon>Sordariomycetidae</taxon>
        <taxon>Sordariales</taxon>
        <taxon>Lasiosphaeriaceae</taxon>
        <taxon>Cercophora</taxon>
    </lineage>
</organism>
<feature type="compositionally biased region" description="Polar residues" evidence="1">
    <location>
        <begin position="87"/>
        <end position="97"/>
    </location>
</feature>